<comment type="similarity">
    <text evidence="1">Belongs to the carotenoid/retinoid oxidoreductase family.</text>
</comment>
<organism evidence="2 3">
    <name type="scientific">Chionoecetes opilio</name>
    <name type="common">Atlantic snow crab</name>
    <name type="synonym">Cancer opilio</name>
    <dbReference type="NCBI Taxonomy" id="41210"/>
    <lineage>
        <taxon>Eukaryota</taxon>
        <taxon>Metazoa</taxon>
        <taxon>Ecdysozoa</taxon>
        <taxon>Arthropoda</taxon>
        <taxon>Crustacea</taxon>
        <taxon>Multicrustacea</taxon>
        <taxon>Malacostraca</taxon>
        <taxon>Eumalacostraca</taxon>
        <taxon>Eucarida</taxon>
        <taxon>Decapoda</taxon>
        <taxon>Pleocyemata</taxon>
        <taxon>Brachyura</taxon>
        <taxon>Eubrachyura</taxon>
        <taxon>Majoidea</taxon>
        <taxon>Majidae</taxon>
        <taxon>Chionoecetes</taxon>
    </lineage>
</organism>
<evidence type="ECO:0000256" key="1">
    <source>
        <dbReference type="ARBA" id="ARBA00006046"/>
    </source>
</evidence>
<evidence type="ECO:0000313" key="3">
    <source>
        <dbReference type="Proteomes" id="UP000770661"/>
    </source>
</evidence>
<accession>A0A8J4XNY0</accession>
<dbReference type="SUPFAM" id="SSF51905">
    <property type="entry name" value="FAD/NAD(P)-binding domain"/>
    <property type="match status" value="1"/>
</dbReference>
<keyword evidence="3" id="KW-1185">Reference proteome</keyword>
<dbReference type="OrthoDB" id="7777654at2759"/>
<proteinExistence type="inferred from homology"/>
<gene>
    <name evidence="2" type="primary">PYROXD2_0</name>
    <name evidence="2" type="ORF">GWK47_002363</name>
</gene>
<dbReference type="InterPro" id="IPR036188">
    <property type="entry name" value="FAD/NAD-bd_sf"/>
</dbReference>
<dbReference type="Pfam" id="PF13450">
    <property type="entry name" value="NAD_binding_8"/>
    <property type="match status" value="1"/>
</dbReference>
<dbReference type="EMBL" id="JACEEZ010023517">
    <property type="protein sequence ID" value="KAG0711207.1"/>
    <property type="molecule type" value="Genomic_DNA"/>
</dbReference>
<dbReference type="AlphaFoldDB" id="A0A8J4XNY0"/>
<evidence type="ECO:0000313" key="2">
    <source>
        <dbReference type="EMBL" id="KAG0711207.1"/>
    </source>
</evidence>
<dbReference type="Proteomes" id="UP000770661">
    <property type="component" value="Unassembled WGS sequence"/>
</dbReference>
<comment type="caution">
    <text evidence="2">The sequence shown here is derived from an EMBL/GenBank/DDBJ whole genome shotgun (WGS) entry which is preliminary data.</text>
</comment>
<name>A0A8J4XNY0_CHIOP</name>
<dbReference type="PANTHER" id="PTHR10668">
    <property type="entry name" value="PHYTOENE DEHYDROGENASE"/>
    <property type="match status" value="1"/>
</dbReference>
<sequence>MTVDVELFDVLAQRERGLHQPMSRGKTVSLVRSAWAPSHNGLVAAAYLAKAGRRVCLLERRHLLGGAAVTEEIVPGFRFSRASYVLGLLRPRVYRDLDLGFPTLAPWPEDLPAGSQLLHAPEGGPLGRGGRSLTLGPREDMNHQQVAQFSAKDADALPRLEALLNKFAEALAPLMDAPPPNLNKFMPQDSREK</sequence>
<protein>
    <submittedName>
        <fullName evidence="2">Pyridine nucleotide-disulfide oxidoreductase domain-containing protein 2</fullName>
    </submittedName>
</protein>
<dbReference type="Gene3D" id="3.50.50.60">
    <property type="entry name" value="FAD/NAD(P)-binding domain"/>
    <property type="match status" value="1"/>
</dbReference>
<dbReference type="PANTHER" id="PTHR10668:SF103">
    <property type="entry name" value="PYRIDINE NUCLEOTIDE-DISULFIDE OXIDOREDUCTASE DOMAIN-CONTAINING PROTEIN 2"/>
    <property type="match status" value="1"/>
</dbReference>
<reference evidence="2" key="1">
    <citation type="submission" date="2020-07" db="EMBL/GenBank/DDBJ databases">
        <title>The High-quality genome of the commercially important snow crab, Chionoecetes opilio.</title>
        <authorList>
            <person name="Jeong J.-H."/>
            <person name="Ryu S."/>
        </authorList>
    </citation>
    <scope>NUCLEOTIDE SEQUENCE</scope>
    <source>
        <strain evidence="2">MADBK_172401_WGS</strain>
        <tissue evidence="2">Digestive gland</tissue>
    </source>
</reference>